<dbReference type="GO" id="GO:0006629">
    <property type="term" value="P:lipid metabolic process"/>
    <property type="evidence" value="ECO:0007669"/>
    <property type="project" value="InterPro"/>
</dbReference>
<keyword evidence="1" id="KW-0812">Transmembrane</keyword>
<organism evidence="2 3">
    <name type="scientific">Acetobacter orientalis</name>
    <dbReference type="NCBI Taxonomy" id="146474"/>
    <lineage>
        <taxon>Bacteria</taxon>
        <taxon>Pseudomonadati</taxon>
        <taxon>Pseudomonadota</taxon>
        <taxon>Alphaproteobacteria</taxon>
        <taxon>Acetobacterales</taxon>
        <taxon>Acetobacteraceae</taxon>
        <taxon>Acetobacter</taxon>
    </lineage>
</organism>
<dbReference type="Gene3D" id="3.20.20.190">
    <property type="entry name" value="Phosphatidylinositol (PI) phosphodiesterase"/>
    <property type="match status" value="1"/>
</dbReference>
<accession>A0A2Z5ZJY8</accession>
<name>A0A2Z5ZJY8_9PROT</name>
<dbReference type="InterPro" id="IPR032075">
    <property type="entry name" value="PI-PLC-C1"/>
</dbReference>
<keyword evidence="1" id="KW-0472">Membrane</keyword>
<dbReference type="KEGG" id="aot:AcetOri_orf03781"/>
<dbReference type="CDD" id="cd08589">
    <property type="entry name" value="PI-PLCc_SaPLC1_like"/>
    <property type="match status" value="1"/>
</dbReference>
<sequence length="456" mass="50333">MGFVKSQDVNVLCINKTLAIKSVTQHFKRLSHDKNMTTALLRFISCKIFLFLCTHSHFAFLNSDTVMKTAFCALPALGTLLAVLTPHTSFAADEQVKMNQVQVIGTHNSYRRSIAPSTLEWLKKQSPKMAEALDYQHGTIPAQLDGGVRQLEIDIYADSTGKRYAHPKGAAWQQKAGLTPDQNLSDIAENQGTDFKVMHIVDIDQRSSCEPLRNCLMVIKAWSDAHPNHLPLYIDIETKQDVPLKNGAFTKPEQFTPATYDKLDAELLSVFGRDRILTPDDVRGTYPTLNEAIRKRGWPTLAYGRGKVVFTFDRPHDTARYLTGHPSLRGRVVFTNGRPGDPDAAYTEANEGFVGMAGNGSAEVNNAAALHQIQDLVKQGYLVRTRSDANTVEARQNDTARRDVAFQSGAQIISTDYPSFEPAPWHNFTVAFPGGVIARCNPVTAPATCTAADVAE</sequence>
<proteinExistence type="predicted"/>
<feature type="transmembrane region" description="Helical" evidence="1">
    <location>
        <begin position="39"/>
        <end position="60"/>
    </location>
</feature>
<protein>
    <recommendedName>
        <fullName evidence="4">Calcium-dependent phosphoinositide phospholipase C</fullName>
    </recommendedName>
</protein>
<gene>
    <name evidence="2" type="ORF">AcetOrient_orf03781</name>
</gene>
<dbReference type="Pfam" id="PF16670">
    <property type="entry name" value="PI-PLC-C1"/>
    <property type="match status" value="1"/>
</dbReference>
<evidence type="ECO:0000313" key="2">
    <source>
        <dbReference type="EMBL" id="BBC80841.1"/>
    </source>
</evidence>
<keyword evidence="1" id="KW-1133">Transmembrane helix</keyword>
<dbReference type="Proteomes" id="UP000270034">
    <property type="component" value="Chromosome"/>
</dbReference>
<dbReference type="InterPro" id="IPR017946">
    <property type="entry name" value="PLC-like_Pdiesterase_TIM-brl"/>
</dbReference>
<evidence type="ECO:0008006" key="4">
    <source>
        <dbReference type="Google" id="ProtNLM"/>
    </source>
</evidence>
<evidence type="ECO:0000256" key="1">
    <source>
        <dbReference type="SAM" id="Phobius"/>
    </source>
</evidence>
<dbReference type="GO" id="GO:0008081">
    <property type="term" value="F:phosphoric diester hydrolase activity"/>
    <property type="evidence" value="ECO:0007669"/>
    <property type="project" value="InterPro"/>
</dbReference>
<dbReference type="EMBL" id="AP018515">
    <property type="protein sequence ID" value="BBC80841.1"/>
    <property type="molecule type" value="Genomic_DNA"/>
</dbReference>
<evidence type="ECO:0000313" key="3">
    <source>
        <dbReference type="Proteomes" id="UP000270034"/>
    </source>
</evidence>
<reference evidence="2 3" key="1">
    <citation type="submission" date="2018-02" db="EMBL/GenBank/DDBJ databases">
        <title>Acetobacter orientalis genome.</title>
        <authorList>
            <person name="Nakashima N."/>
            <person name="Tamura T."/>
        </authorList>
    </citation>
    <scope>NUCLEOTIDE SEQUENCE [LARGE SCALE GENOMIC DNA]</scope>
    <source>
        <strain evidence="2 3">FAN1</strain>
    </source>
</reference>
<dbReference type="AlphaFoldDB" id="A0A2Z5ZJY8"/>
<dbReference type="SUPFAM" id="SSF51695">
    <property type="entry name" value="PLC-like phosphodiesterases"/>
    <property type="match status" value="1"/>
</dbReference>